<evidence type="ECO:0000256" key="1">
    <source>
        <dbReference type="SAM" id="MobiDB-lite"/>
    </source>
</evidence>
<reference evidence="3" key="1">
    <citation type="submission" date="2025-08" db="UniProtKB">
        <authorList>
            <consortium name="RefSeq"/>
        </authorList>
    </citation>
    <scope>IDENTIFICATION</scope>
    <source>
        <tissue evidence="3">Spleen</tissue>
    </source>
</reference>
<evidence type="ECO:0000313" key="3">
    <source>
        <dbReference type="RefSeq" id="XP_020829557.1"/>
    </source>
</evidence>
<gene>
    <name evidence="3" type="primary">MAD2L2</name>
</gene>
<organism evidence="2 3">
    <name type="scientific">Phascolarctos cinereus</name>
    <name type="common">Koala</name>
    <dbReference type="NCBI Taxonomy" id="38626"/>
    <lineage>
        <taxon>Eukaryota</taxon>
        <taxon>Metazoa</taxon>
        <taxon>Chordata</taxon>
        <taxon>Craniata</taxon>
        <taxon>Vertebrata</taxon>
        <taxon>Euteleostomi</taxon>
        <taxon>Mammalia</taxon>
        <taxon>Metatheria</taxon>
        <taxon>Diprotodontia</taxon>
        <taxon>Phascolarctidae</taxon>
        <taxon>Phascolarctos</taxon>
    </lineage>
</organism>
<dbReference type="AlphaFoldDB" id="A0A6P5J5G7"/>
<dbReference type="RefSeq" id="XP_020829557.1">
    <property type="nucleotide sequence ID" value="XM_020973898.1"/>
</dbReference>
<proteinExistence type="predicted"/>
<sequence>MSLQERRGDRWRTSSGRMCRCEREGREEGTREVGKGRGHGAGEGRSGREDPEPSYPGGGGGGGLGSHQPRGQGRSAGSPTCPTMRAATGGPAGSPRALPSPRAPPPAALRLAAPQRQRHCARERLGDKGSRQRAARPEACGDRRGPEPPICHQAHGGQVNASHFPAQLLKSLRP</sequence>
<dbReference type="Proteomes" id="UP000515140">
    <property type="component" value="Unplaced"/>
</dbReference>
<feature type="compositionally biased region" description="Gly residues" evidence="1">
    <location>
        <begin position="56"/>
        <end position="65"/>
    </location>
</feature>
<protein>
    <submittedName>
        <fullName evidence="3">Mitotic spindle assembly checkpoint protein MAD2B isoform X3</fullName>
    </submittedName>
</protein>
<dbReference type="GeneID" id="110199142"/>
<keyword evidence="2" id="KW-1185">Reference proteome</keyword>
<feature type="region of interest" description="Disordered" evidence="1">
    <location>
        <begin position="1"/>
        <end position="174"/>
    </location>
</feature>
<accession>A0A6P5J5G7</accession>
<evidence type="ECO:0000313" key="2">
    <source>
        <dbReference type="Proteomes" id="UP000515140"/>
    </source>
</evidence>
<feature type="compositionally biased region" description="Basic and acidic residues" evidence="1">
    <location>
        <begin position="1"/>
        <end position="12"/>
    </location>
</feature>
<feature type="compositionally biased region" description="Basic and acidic residues" evidence="1">
    <location>
        <begin position="120"/>
        <end position="146"/>
    </location>
</feature>
<dbReference type="CTD" id="10459"/>
<feature type="compositionally biased region" description="Basic and acidic residues" evidence="1">
    <location>
        <begin position="19"/>
        <end position="51"/>
    </location>
</feature>
<name>A0A6P5J5G7_PHACI</name>